<keyword evidence="2" id="KW-1185">Reference proteome</keyword>
<organism evidence="1 2">
    <name type="scientific">Lysobacter niastensis</name>
    <dbReference type="NCBI Taxonomy" id="380629"/>
    <lineage>
        <taxon>Bacteria</taxon>
        <taxon>Pseudomonadati</taxon>
        <taxon>Pseudomonadota</taxon>
        <taxon>Gammaproteobacteria</taxon>
        <taxon>Lysobacterales</taxon>
        <taxon>Lysobacteraceae</taxon>
        <taxon>Lysobacter</taxon>
    </lineage>
</organism>
<dbReference type="PANTHER" id="PTHR36302">
    <property type="entry name" value="BLR7088 PROTEIN"/>
    <property type="match status" value="1"/>
</dbReference>
<dbReference type="Gene3D" id="2.60.40.1890">
    <property type="entry name" value="PCu(A)C copper chaperone"/>
    <property type="match status" value="1"/>
</dbReference>
<dbReference type="SUPFAM" id="SSF110087">
    <property type="entry name" value="DR1885-like metal-binding protein"/>
    <property type="match status" value="1"/>
</dbReference>
<name>A0ABU1W943_9GAMM</name>
<evidence type="ECO:0000313" key="2">
    <source>
        <dbReference type="Proteomes" id="UP001251524"/>
    </source>
</evidence>
<comment type="caution">
    <text evidence="1">The sequence shown here is derived from an EMBL/GenBank/DDBJ whole genome shotgun (WGS) entry which is preliminary data.</text>
</comment>
<sequence>MPTAGSRYHRPMHSIRTHFAVLALVAGSLVATSPVRAGECLPNVREGWVRMPPAAMPMMAGFATIENRCTAPVTVVGVSSPAFADVSLHETRIVDGVSRMRALPELRIAPGDAATLKPGGMHLMLMQPRAALKPGSKVVIEFALKDGKKLLGEFVVRKPGE</sequence>
<dbReference type="InterPro" id="IPR036182">
    <property type="entry name" value="PCuAC_sf"/>
</dbReference>
<dbReference type="PANTHER" id="PTHR36302:SF1">
    <property type="entry name" value="COPPER CHAPERONE PCU(A)C"/>
    <property type="match status" value="1"/>
</dbReference>
<dbReference type="RefSeq" id="WP_310059857.1">
    <property type="nucleotide sequence ID" value="NZ_JAVDVY010000001.1"/>
</dbReference>
<accession>A0ABU1W943</accession>
<protein>
    <submittedName>
        <fullName evidence="1">Copper(I)-binding protein</fullName>
    </submittedName>
</protein>
<proteinExistence type="predicted"/>
<gene>
    <name evidence="1" type="ORF">J2X06_001305</name>
</gene>
<dbReference type="InterPro" id="IPR058248">
    <property type="entry name" value="Lxx211020-like"/>
</dbReference>
<dbReference type="InterPro" id="IPR007410">
    <property type="entry name" value="LpqE-like"/>
</dbReference>
<reference evidence="1 2" key="1">
    <citation type="submission" date="2023-07" db="EMBL/GenBank/DDBJ databases">
        <title>Sorghum-associated microbial communities from plants grown in Nebraska, USA.</title>
        <authorList>
            <person name="Schachtman D."/>
        </authorList>
    </citation>
    <scope>NUCLEOTIDE SEQUENCE [LARGE SCALE GENOMIC DNA]</scope>
    <source>
        <strain evidence="1 2">BE198</strain>
    </source>
</reference>
<evidence type="ECO:0000313" key="1">
    <source>
        <dbReference type="EMBL" id="MDR7134121.1"/>
    </source>
</evidence>
<dbReference type="Proteomes" id="UP001251524">
    <property type="component" value="Unassembled WGS sequence"/>
</dbReference>
<dbReference type="Pfam" id="PF04314">
    <property type="entry name" value="PCuAC"/>
    <property type="match status" value="1"/>
</dbReference>
<dbReference type="EMBL" id="JAVDVY010000001">
    <property type="protein sequence ID" value="MDR7134121.1"/>
    <property type="molecule type" value="Genomic_DNA"/>
</dbReference>